<dbReference type="AlphaFoldDB" id="A0A8H3WHL5"/>
<dbReference type="PANTHER" id="PTHR10039">
    <property type="entry name" value="AMELOGENIN"/>
    <property type="match status" value="1"/>
</dbReference>
<proteinExistence type="predicted"/>
<dbReference type="Proteomes" id="UP000434172">
    <property type="component" value="Unassembled WGS sequence"/>
</dbReference>
<dbReference type="Pfam" id="PF24809">
    <property type="entry name" value="DUF7708"/>
    <property type="match status" value="1"/>
</dbReference>
<reference evidence="4 5" key="1">
    <citation type="submission" date="2019-12" db="EMBL/GenBank/DDBJ databases">
        <title>A genome sequence resource for the geographically widespread anthracnose pathogen Colletotrichum asianum.</title>
        <authorList>
            <person name="Meng Y."/>
        </authorList>
    </citation>
    <scope>NUCLEOTIDE SEQUENCE [LARGE SCALE GENOMIC DNA]</scope>
    <source>
        <strain evidence="4 5">ICMP 18580</strain>
    </source>
</reference>
<evidence type="ECO:0000259" key="3">
    <source>
        <dbReference type="Pfam" id="PF24883"/>
    </source>
</evidence>
<dbReference type="Pfam" id="PF24883">
    <property type="entry name" value="NPHP3_N"/>
    <property type="match status" value="1"/>
</dbReference>
<feature type="domain" description="DUF7708" evidence="2">
    <location>
        <begin position="67"/>
        <end position="194"/>
    </location>
</feature>
<organism evidence="4 5">
    <name type="scientific">Colletotrichum asianum</name>
    <dbReference type="NCBI Taxonomy" id="702518"/>
    <lineage>
        <taxon>Eukaryota</taxon>
        <taxon>Fungi</taxon>
        <taxon>Dikarya</taxon>
        <taxon>Ascomycota</taxon>
        <taxon>Pezizomycotina</taxon>
        <taxon>Sordariomycetes</taxon>
        <taxon>Hypocreomycetidae</taxon>
        <taxon>Glomerellales</taxon>
        <taxon>Glomerellaceae</taxon>
        <taxon>Colletotrichum</taxon>
        <taxon>Colletotrichum gloeosporioides species complex</taxon>
    </lineage>
</organism>
<dbReference type="PANTHER" id="PTHR10039:SF14">
    <property type="entry name" value="NACHT DOMAIN-CONTAINING PROTEIN"/>
    <property type="match status" value="1"/>
</dbReference>
<accession>A0A8H3WHL5</accession>
<evidence type="ECO:0000256" key="1">
    <source>
        <dbReference type="ARBA" id="ARBA00022737"/>
    </source>
</evidence>
<gene>
    <name evidence="4" type="ORF">GQ607_008072</name>
</gene>
<dbReference type="InterPro" id="IPR056125">
    <property type="entry name" value="DUF7708"/>
</dbReference>
<dbReference type="InterPro" id="IPR056884">
    <property type="entry name" value="NPHP3-like_N"/>
</dbReference>
<evidence type="ECO:0000313" key="5">
    <source>
        <dbReference type="Proteomes" id="UP000434172"/>
    </source>
</evidence>
<sequence length="325" mass="37738">MSSLPGKSTSGSRYNPFDDALNKFKAELNNKEKQYFEISSADEFCHKLDAFQTKLHNGRRQQNLTKLRGFIEAMSQFGKVIDVFCQTSEVLAFIWGPWKLLLLIGDTYATAFSELLDTYKELGKTLKSVLQARDLFPNDPEMAETLVGIYLDVLEFHKRALKYLQQPMMQQIFKATWKTYKTKFSDLLSAMSHHRELLLGSITLADMRQRRQATEAQQLKENSEFHFRVRKEVIGWLQSPNMKNEHQKLFQIRSEYPETGRWLFAKRQFKTWFNEFPSIPALLWLNGIPGAGKTVLASLVIDKAKLLDHKPSVLFFYVTYTKVVV</sequence>
<name>A0A8H3WHL5_9PEZI</name>
<evidence type="ECO:0000313" key="4">
    <source>
        <dbReference type="EMBL" id="KAF0324633.1"/>
    </source>
</evidence>
<feature type="domain" description="Nephrocystin 3-like N-terminal" evidence="3">
    <location>
        <begin position="259"/>
        <end position="321"/>
    </location>
</feature>
<dbReference type="OrthoDB" id="4847602at2759"/>
<dbReference type="EMBL" id="WOWK01000042">
    <property type="protein sequence ID" value="KAF0324633.1"/>
    <property type="molecule type" value="Genomic_DNA"/>
</dbReference>
<comment type="caution">
    <text evidence="4">The sequence shown here is derived from an EMBL/GenBank/DDBJ whole genome shotgun (WGS) entry which is preliminary data.</text>
</comment>
<keyword evidence="5" id="KW-1185">Reference proteome</keyword>
<protein>
    <submittedName>
        <fullName evidence="4">Vegetative incompatibility protein HET-E-1</fullName>
    </submittedName>
</protein>
<keyword evidence="1" id="KW-0677">Repeat</keyword>
<dbReference type="SUPFAM" id="SSF52540">
    <property type="entry name" value="P-loop containing nucleoside triphosphate hydrolases"/>
    <property type="match status" value="1"/>
</dbReference>
<dbReference type="InterPro" id="IPR027417">
    <property type="entry name" value="P-loop_NTPase"/>
</dbReference>
<evidence type="ECO:0000259" key="2">
    <source>
        <dbReference type="Pfam" id="PF24809"/>
    </source>
</evidence>